<accession>A0AA88IE67</accession>
<dbReference type="CDD" id="cd09276">
    <property type="entry name" value="Rnase_HI_RT_non_LTR"/>
    <property type="match status" value="1"/>
</dbReference>
<proteinExistence type="predicted"/>
<dbReference type="AlphaFoldDB" id="A0AA88IE67"/>
<keyword evidence="2" id="KW-1185">Reference proteome</keyword>
<reference evidence="1" key="1">
    <citation type="submission" date="2023-07" db="EMBL/GenBank/DDBJ databases">
        <title>Chromosome-level genome assembly of Artemia franciscana.</title>
        <authorList>
            <person name="Jo E."/>
        </authorList>
    </citation>
    <scope>NUCLEOTIDE SEQUENCE</scope>
    <source>
        <tissue evidence="1">Whole body</tissue>
    </source>
</reference>
<dbReference type="Proteomes" id="UP001187531">
    <property type="component" value="Unassembled WGS sequence"/>
</dbReference>
<dbReference type="EMBL" id="JAVRJZ010000001">
    <property type="protein sequence ID" value="KAK2727598.1"/>
    <property type="molecule type" value="Genomic_DNA"/>
</dbReference>
<gene>
    <name evidence="1" type="ORF">QYM36_008172</name>
</gene>
<dbReference type="Gene3D" id="3.30.420.10">
    <property type="entry name" value="Ribonuclease H-like superfamily/Ribonuclease H"/>
    <property type="match status" value="1"/>
</dbReference>
<dbReference type="InterPro" id="IPR036397">
    <property type="entry name" value="RNaseH_sf"/>
</dbReference>
<evidence type="ECO:0000313" key="1">
    <source>
        <dbReference type="EMBL" id="KAK2727598.1"/>
    </source>
</evidence>
<name>A0AA88IE67_ARTSF</name>
<sequence>MSEQSLLQLALSELENYRDYRKFFTDGSKIGSRTGCGIWDDYKKQGTQHRLSDHTSIYIAELFAINTAIKEIVRDGKEGKYLVCTDSLSCLKYLKVAHKHAPTMAYCPKYKND</sequence>
<protein>
    <recommendedName>
        <fullName evidence="3">RNase H type-1 domain-containing protein</fullName>
    </recommendedName>
</protein>
<evidence type="ECO:0008006" key="3">
    <source>
        <dbReference type="Google" id="ProtNLM"/>
    </source>
</evidence>
<dbReference type="SUPFAM" id="SSF53098">
    <property type="entry name" value="Ribonuclease H-like"/>
    <property type="match status" value="1"/>
</dbReference>
<dbReference type="InterPro" id="IPR012337">
    <property type="entry name" value="RNaseH-like_sf"/>
</dbReference>
<organism evidence="1 2">
    <name type="scientific">Artemia franciscana</name>
    <name type="common">Brine shrimp</name>
    <name type="synonym">Artemia sanfranciscana</name>
    <dbReference type="NCBI Taxonomy" id="6661"/>
    <lineage>
        <taxon>Eukaryota</taxon>
        <taxon>Metazoa</taxon>
        <taxon>Ecdysozoa</taxon>
        <taxon>Arthropoda</taxon>
        <taxon>Crustacea</taxon>
        <taxon>Branchiopoda</taxon>
        <taxon>Anostraca</taxon>
        <taxon>Artemiidae</taxon>
        <taxon>Artemia</taxon>
    </lineage>
</organism>
<comment type="caution">
    <text evidence="1">The sequence shown here is derived from an EMBL/GenBank/DDBJ whole genome shotgun (WGS) entry which is preliminary data.</text>
</comment>
<dbReference type="GO" id="GO:0003676">
    <property type="term" value="F:nucleic acid binding"/>
    <property type="evidence" value="ECO:0007669"/>
    <property type="project" value="InterPro"/>
</dbReference>
<evidence type="ECO:0000313" key="2">
    <source>
        <dbReference type="Proteomes" id="UP001187531"/>
    </source>
</evidence>